<evidence type="ECO:0000313" key="6">
    <source>
        <dbReference type="Proteomes" id="UP000054408"/>
    </source>
</evidence>
<dbReference type="RefSeq" id="XP_013754987.1">
    <property type="nucleotide sequence ID" value="XM_013899533.1"/>
</dbReference>
<evidence type="ECO:0000313" key="5">
    <source>
        <dbReference type="EMBL" id="KNC52890.1"/>
    </source>
</evidence>
<dbReference type="STRING" id="461836.A0A0L0DKX1"/>
<dbReference type="PROSITE" id="PS00018">
    <property type="entry name" value="EF_HAND_1"/>
    <property type="match status" value="4"/>
</dbReference>
<dbReference type="SUPFAM" id="SSF47473">
    <property type="entry name" value="EF-hand"/>
    <property type="match status" value="1"/>
</dbReference>
<keyword evidence="1" id="KW-0479">Metal-binding</keyword>
<organism evidence="5 6">
    <name type="scientific">Thecamonas trahens ATCC 50062</name>
    <dbReference type="NCBI Taxonomy" id="461836"/>
    <lineage>
        <taxon>Eukaryota</taxon>
        <taxon>Apusozoa</taxon>
        <taxon>Apusomonadida</taxon>
        <taxon>Apusomonadidae</taxon>
        <taxon>Thecamonas</taxon>
    </lineage>
</organism>
<protein>
    <submittedName>
        <fullName evidence="5">Calcineurin B</fullName>
    </submittedName>
</protein>
<dbReference type="eggNOG" id="KOG0034">
    <property type="taxonomic scope" value="Eukaryota"/>
</dbReference>
<dbReference type="Pfam" id="PF13499">
    <property type="entry name" value="EF-hand_7"/>
    <property type="match status" value="2"/>
</dbReference>
<dbReference type="GeneID" id="25567595"/>
<dbReference type="OMA" id="DTNFDRD"/>
<dbReference type="InterPro" id="IPR002048">
    <property type="entry name" value="EF_hand_dom"/>
</dbReference>
<keyword evidence="2" id="KW-0677">Repeat</keyword>
<dbReference type="Gene3D" id="1.10.238.10">
    <property type="entry name" value="EF-hand"/>
    <property type="match status" value="1"/>
</dbReference>
<dbReference type="PRINTS" id="PR00450">
    <property type="entry name" value="RECOVERIN"/>
</dbReference>
<dbReference type="OrthoDB" id="191686at2759"/>
<evidence type="ECO:0000259" key="4">
    <source>
        <dbReference type="PROSITE" id="PS50222"/>
    </source>
</evidence>
<keyword evidence="6" id="KW-1185">Reference proteome</keyword>
<feature type="domain" description="EF-hand" evidence="4">
    <location>
        <begin position="64"/>
        <end position="92"/>
    </location>
</feature>
<keyword evidence="3" id="KW-0106">Calcium</keyword>
<dbReference type="SMART" id="SM00054">
    <property type="entry name" value="EFh"/>
    <property type="match status" value="4"/>
</dbReference>
<dbReference type="PROSITE" id="PS50222">
    <property type="entry name" value="EF_HAND_2"/>
    <property type="match status" value="4"/>
</dbReference>
<feature type="domain" description="EF-hand" evidence="4">
    <location>
        <begin position="135"/>
        <end position="170"/>
    </location>
</feature>
<dbReference type="GO" id="GO:0005509">
    <property type="term" value="F:calcium ion binding"/>
    <property type="evidence" value="ECO:0007669"/>
    <property type="project" value="InterPro"/>
</dbReference>
<name>A0A0L0DKX1_THETB</name>
<feature type="domain" description="EF-hand" evidence="4">
    <location>
        <begin position="94"/>
        <end position="129"/>
    </location>
</feature>
<gene>
    <name evidence="5" type="ORF">AMSG_09050</name>
</gene>
<feature type="domain" description="EF-hand" evidence="4">
    <location>
        <begin position="25"/>
        <end position="60"/>
    </location>
</feature>
<dbReference type="InterPro" id="IPR011992">
    <property type="entry name" value="EF-hand-dom_pair"/>
</dbReference>
<accession>A0A0L0DKX1</accession>
<sequence length="185" mass="20867">MGQESSTLTSHQVEELQLTTSFTEDELRLLAKGFKRLDANEDGQLSKEEFLLIPELQMNPLVSRVVDIFDTDNDQMVSFEEFITGLSLFAMRGDESRKLQFAFKVYDMDGDGFISNGELFQVLKMMVGTNLNDIQLQQIVDKTIMESDLDGDGKISYEEFEHAINSGATIDLTEQMVIAVSSNEE</sequence>
<evidence type="ECO:0000256" key="2">
    <source>
        <dbReference type="ARBA" id="ARBA00022737"/>
    </source>
</evidence>
<dbReference type="AlphaFoldDB" id="A0A0L0DKX1"/>
<dbReference type="PANTHER" id="PTHR45942">
    <property type="entry name" value="PROTEIN PHOSPATASE 3 REGULATORY SUBUNIT B ALPHA ISOFORM TYPE 1"/>
    <property type="match status" value="1"/>
</dbReference>
<evidence type="ECO:0000256" key="1">
    <source>
        <dbReference type="ARBA" id="ARBA00022723"/>
    </source>
</evidence>
<dbReference type="InterPro" id="IPR018247">
    <property type="entry name" value="EF_Hand_1_Ca_BS"/>
</dbReference>
<reference evidence="5 6" key="1">
    <citation type="submission" date="2010-05" db="EMBL/GenBank/DDBJ databases">
        <title>The Genome Sequence of Thecamonas trahens ATCC 50062.</title>
        <authorList>
            <consortium name="The Broad Institute Genome Sequencing Platform"/>
            <person name="Russ C."/>
            <person name="Cuomo C."/>
            <person name="Shea T."/>
            <person name="Young S.K."/>
            <person name="Zeng Q."/>
            <person name="Koehrsen M."/>
            <person name="Haas B."/>
            <person name="Borodovsky M."/>
            <person name="Guigo R."/>
            <person name="Alvarado L."/>
            <person name="Berlin A."/>
            <person name="Bochicchio J."/>
            <person name="Borenstein D."/>
            <person name="Chapman S."/>
            <person name="Chen Z."/>
            <person name="Freedman E."/>
            <person name="Gellesch M."/>
            <person name="Goldberg J."/>
            <person name="Griggs A."/>
            <person name="Gujja S."/>
            <person name="Heilman E."/>
            <person name="Heiman D."/>
            <person name="Hepburn T."/>
            <person name="Howarth C."/>
            <person name="Jen D."/>
            <person name="Larson L."/>
            <person name="Mehta T."/>
            <person name="Park D."/>
            <person name="Pearson M."/>
            <person name="Roberts A."/>
            <person name="Saif S."/>
            <person name="Shenoy N."/>
            <person name="Sisk P."/>
            <person name="Stolte C."/>
            <person name="Sykes S."/>
            <person name="Thomson T."/>
            <person name="Walk T."/>
            <person name="White J."/>
            <person name="Yandava C."/>
            <person name="Burger G."/>
            <person name="Gray M.W."/>
            <person name="Holland P.W.H."/>
            <person name="King N."/>
            <person name="Lang F.B.F."/>
            <person name="Roger A.J."/>
            <person name="Ruiz-Trillo I."/>
            <person name="Lander E."/>
            <person name="Nusbaum C."/>
        </authorList>
    </citation>
    <scope>NUCLEOTIDE SEQUENCE [LARGE SCALE GENOMIC DNA]</scope>
    <source>
        <strain evidence="5 6">ATCC 50062</strain>
    </source>
</reference>
<evidence type="ECO:0000256" key="3">
    <source>
        <dbReference type="ARBA" id="ARBA00022837"/>
    </source>
</evidence>
<dbReference type="FunFam" id="1.10.238.10:FF:000001">
    <property type="entry name" value="Calmodulin 1"/>
    <property type="match status" value="1"/>
</dbReference>
<proteinExistence type="predicted"/>
<dbReference type="Proteomes" id="UP000054408">
    <property type="component" value="Unassembled WGS sequence"/>
</dbReference>
<dbReference type="CDD" id="cd00051">
    <property type="entry name" value="EFh"/>
    <property type="match status" value="1"/>
</dbReference>
<dbReference type="EMBL" id="GL349476">
    <property type="protein sequence ID" value="KNC52890.1"/>
    <property type="molecule type" value="Genomic_DNA"/>
</dbReference>